<dbReference type="GO" id="GO:0032259">
    <property type="term" value="P:methylation"/>
    <property type="evidence" value="ECO:0007669"/>
    <property type="project" value="UniProtKB-KW"/>
</dbReference>
<evidence type="ECO:0000256" key="5">
    <source>
        <dbReference type="ARBA" id="ARBA00022679"/>
    </source>
</evidence>
<keyword evidence="9" id="KW-0238">DNA-binding</keyword>
<keyword evidence="4 16" id="KW-0489">Methyltransferase</keyword>
<sequence length="973" mass="109515">VQISAGDSAMPNLRPRPRRGAGRGARAAGRDELVSRSLQSAEHCLGAQDFGTAYAHYLLVLSLAPELKDVVKETFQYTLFRWAEELDALSRTQDLLGCYEQALELFPDDEVICNSMGEHLFRMGFRDEAAGYFRKAVKLNPDFSDAKENFYRVANWLVERWHFLMLNDTRRNMIYNAAIQKAVRLGSRSVLDIGAGTGILSMFAKKAGAHLVYACELSKTMYELACDVVAANEMEAGIKLLHMKSLDIEIPKHIPERVSLVVTETVDAGLFGEGIVESLIHAWEHLLLQPKTKGENGNCEKYGKVIPASAVIFGMAVECVEIRRHHRVGIKDIAGICLPTSVKFQSPAYSSVDAEETVEPYTTEKMSRVPGGYLALTECFEIMTVDFNNLQELKSLATKKPDKIGIPVIKEGILDAIVVWFVLQLDDEHSLSTSPSEETCWEQAVYPVHDLADYWIKPGDQVTMEVSCQDCYLRIQSISVFNSEHEMDVGKSFTKNKDLLPLGNEAELCSALANLQTSKPDAVEQTCALESTEIALLNNIPYHEGFKMAMKKVLSSLTLEKRGQAMDTQCQSNEMSCESGQNNSEQSVPEPLYVLDVSEGFSILPIIAGTLGQVKPYSSVEKDQHRMTLDLISETNHFPKETLEFWLRHVEDESAVLQRPKSDKLWSIIILDVIEPSGLLQQEIMEKAAISRCLLQSGGKIFPQYMLMFGLLVESQTLVEESAVQGAERTLGFNIAPFINQFQMVDITHSYNVNRSTISMILKNKDKIMERVRSAVPMMSTISKQQRGKVMEEMEKLLSVWRQDRHQCRVPLSLMLMQEKVRSLYEDLKKKHGEESEGTSFNASHGWFHRFKARANLHSVKVPIRVFLDLSSLPCIPLSKPVELLRLDLMTPYLNTSNREVKVCICKSGQVTAIPFWYHMYLDDEIRLDTSSEASHWKQAAVVLDNPIQVEMGDELVLNVQHHKSNVSITVKQ</sequence>
<comment type="catalytic activity">
    <reaction evidence="10">
        <text>L-arginyl-[protein] + 2 S-adenosyl-L-methionine = N(omega),N(omega)'-dimethyl-L-arginyl-[protein] + 2 S-adenosyl-L-homocysteine + 2 H(+)</text>
        <dbReference type="Rhea" id="RHEA:48108"/>
        <dbReference type="Rhea" id="RHEA-COMP:10532"/>
        <dbReference type="Rhea" id="RHEA-COMP:11992"/>
        <dbReference type="ChEBI" id="CHEBI:15378"/>
        <dbReference type="ChEBI" id="CHEBI:29965"/>
        <dbReference type="ChEBI" id="CHEBI:57856"/>
        <dbReference type="ChEBI" id="CHEBI:59789"/>
        <dbReference type="ChEBI" id="CHEBI:88221"/>
        <dbReference type="EC" id="2.1.1.320"/>
    </reaction>
</comment>
<dbReference type="Gene3D" id="3.40.50.150">
    <property type="entry name" value="Vaccinia Virus protein VP39"/>
    <property type="match status" value="1"/>
</dbReference>
<dbReference type="AlphaFoldDB" id="A0A4U1EQK9"/>
<evidence type="ECO:0000256" key="13">
    <source>
        <dbReference type="ARBA" id="ARBA00069513"/>
    </source>
</evidence>
<keyword evidence="6 16" id="KW-0949">S-adenosyl-L-methionine</keyword>
<dbReference type="SUPFAM" id="SSF46689">
    <property type="entry name" value="Homeodomain-like"/>
    <property type="match status" value="1"/>
</dbReference>
<dbReference type="FunFam" id="2.70.160.11:FF:000006">
    <property type="entry name" value="Protein arginine methyltransferase 9"/>
    <property type="match status" value="1"/>
</dbReference>
<dbReference type="Pfam" id="PF06325">
    <property type="entry name" value="PrmA"/>
    <property type="match status" value="1"/>
</dbReference>
<feature type="region of interest" description="Disordered" evidence="17">
    <location>
        <begin position="1"/>
        <end position="26"/>
    </location>
</feature>
<comment type="function">
    <text evidence="11">Arginine methyltransferase that can both catalyze the formation of omega-N monomethylarginine (MMA) and symmetrical dimethylarginine (sDMA). Specifically mediates the symmetrical dimethylation of SF3B2. Involved in the regulation of alternative splicing of pre-mRNA.</text>
</comment>
<evidence type="ECO:0000259" key="18">
    <source>
        <dbReference type="PROSITE" id="PS51253"/>
    </source>
</evidence>
<evidence type="ECO:0000256" key="9">
    <source>
        <dbReference type="ARBA" id="ARBA00023125"/>
    </source>
</evidence>
<dbReference type="InterPro" id="IPR011990">
    <property type="entry name" value="TPR-like_helical_dom_sf"/>
</dbReference>
<dbReference type="Gene3D" id="1.10.10.60">
    <property type="entry name" value="Homeodomain-like"/>
    <property type="match status" value="2"/>
</dbReference>
<dbReference type="Proteomes" id="UP000308365">
    <property type="component" value="Unassembled WGS sequence"/>
</dbReference>
<dbReference type="CDD" id="cd02440">
    <property type="entry name" value="AdoMet_MTases"/>
    <property type="match status" value="1"/>
</dbReference>
<evidence type="ECO:0000256" key="7">
    <source>
        <dbReference type="ARBA" id="ARBA00022737"/>
    </source>
</evidence>
<reference evidence="20" key="1">
    <citation type="journal article" date="2019" name="IScience">
        <title>Narwhal Genome Reveals Long-Term Low Genetic Diversity despite Current Large Abundance Size.</title>
        <authorList>
            <person name="Westbury M.V."/>
            <person name="Petersen B."/>
            <person name="Garde E."/>
            <person name="Heide-Jorgensen M.P."/>
            <person name="Lorenzen E.D."/>
        </authorList>
    </citation>
    <scope>NUCLEOTIDE SEQUENCE [LARGE SCALE GENOMIC DNA]</scope>
</reference>
<feature type="repeat" description="TPR" evidence="15">
    <location>
        <begin position="110"/>
        <end position="143"/>
    </location>
</feature>
<comment type="caution">
    <text evidence="19">The sequence shown here is derived from an EMBL/GenBank/DDBJ whole genome shotgun (WGS) entry which is preliminary data.</text>
</comment>
<dbReference type="GO" id="GO:0003677">
    <property type="term" value="F:DNA binding"/>
    <property type="evidence" value="ECO:0007669"/>
    <property type="project" value="UniProtKB-KW"/>
</dbReference>
<evidence type="ECO:0000256" key="3">
    <source>
        <dbReference type="ARBA" id="ARBA00022490"/>
    </source>
</evidence>
<dbReference type="PANTHER" id="PTHR11006">
    <property type="entry name" value="PROTEIN ARGININE N-METHYLTRANSFERASE"/>
    <property type="match status" value="1"/>
</dbReference>
<dbReference type="FunFam" id="1.25.40.10:FF:000138">
    <property type="entry name" value="Protein arginine methyltransferase 9"/>
    <property type="match status" value="1"/>
</dbReference>
<accession>A0A4U1EQK9</accession>
<dbReference type="GO" id="GO:0035243">
    <property type="term" value="F:protein-arginine omega-N symmetric methyltransferase activity"/>
    <property type="evidence" value="ECO:0007669"/>
    <property type="project" value="UniProtKB-EC"/>
</dbReference>
<dbReference type="FunFam" id="3.40.50.150:FF:000384">
    <property type="entry name" value="Protein arginine methyltransferase 9"/>
    <property type="match status" value="1"/>
</dbReference>
<gene>
    <name evidence="19" type="ORF">EI555_001687</name>
</gene>
<keyword evidence="5 16" id="KW-0808">Transferase</keyword>
<dbReference type="Pfam" id="PF22528">
    <property type="entry name" value="PRMT_C"/>
    <property type="match status" value="1"/>
</dbReference>
<evidence type="ECO:0000256" key="1">
    <source>
        <dbReference type="ARBA" id="ARBA00004496"/>
    </source>
</evidence>
<comment type="subunit">
    <text evidence="12">Found in a complex with PRMT9, SF3B2 and SF3B4. Interacts with SF3B2.</text>
</comment>
<protein>
    <recommendedName>
        <fullName evidence="13">Protein arginine N-methyltransferase 9</fullName>
        <ecNumber evidence="2">2.1.1.320</ecNumber>
    </recommendedName>
    <alternativeName>
        <fullName evidence="14">Protein arginine N-methyltransferase 10</fullName>
    </alternativeName>
</protein>
<feature type="non-terminal residue" evidence="19">
    <location>
        <position position="1"/>
    </location>
</feature>
<evidence type="ECO:0000313" key="20">
    <source>
        <dbReference type="Proteomes" id="UP000308365"/>
    </source>
</evidence>
<evidence type="ECO:0000256" key="15">
    <source>
        <dbReference type="PROSITE-ProRule" id="PRU00339"/>
    </source>
</evidence>
<dbReference type="InterPro" id="IPR025799">
    <property type="entry name" value="Arg_MeTrfase"/>
</dbReference>
<keyword evidence="7" id="KW-0677">Repeat</keyword>
<dbReference type="InterPro" id="IPR055135">
    <property type="entry name" value="PRMT_dom"/>
</dbReference>
<dbReference type="PROSITE" id="PS51253">
    <property type="entry name" value="HTH_CENPB"/>
    <property type="match status" value="1"/>
</dbReference>
<dbReference type="SUPFAM" id="SSF53335">
    <property type="entry name" value="S-adenosyl-L-methionine-dependent methyltransferases"/>
    <property type="match status" value="2"/>
</dbReference>
<dbReference type="SMART" id="SM00674">
    <property type="entry name" value="CENPB"/>
    <property type="match status" value="1"/>
</dbReference>
<dbReference type="SUPFAM" id="SSF48452">
    <property type="entry name" value="TPR-like"/>
    <property type="match status" value="1"/>
</dbReference>
<evidence type="ECO:0000256" key="11">
    <source>
        <dbReference type="ARBA" id="ARBA00058995"/>
    </source>
</evidence>
<dbReference type="EC" id="2.1.1.320" evidence="2"/>
<dbReference type="GO" id="GO:0042054">
    <property type="term" value="F:histone methyltransferase activity"/>
    <property type="evidence" value="ECO:0007669"/>
    <property type="project" value="TreeGrafter"/>
</dbReference>
<evidence type="ECO:0000256" key="4">
    <source>
        <dbReference type="ARBA" id="ARBA00022603"/>
    </source>
</evidence>
<feature type="domain" description="HTH CENPB-type" evidence="18">
    <location>
        <begin position="782"/>
        <end position="861"/>
    </location>
</feature>
<dbReference type="FunFam" id="3.40.50.150:FF:000078">
    <property type="entry name" value="Protein arginine methyltransferase 9"/>
    <property type="match status" value="1"/>
</dbReference>
<dbReference type="InterPro" id="IPR019734">
    <property type="entry name" value="TPR_rpt"/>
</dbReference>
<evidence type="ECO:0000256" key="17">
    <source>
        <dbReference type="SAM" id="MobiDB-lite"/>
    </source>
</evidence>
<dbReference type="InterPro" id="IPR006600">
    <property type="entry name" value="HTH_CenpB_DNA-bd_dom"/>
</dbReference>
<dbReference type="Gene3D" id="1.25.40.10">
    <property type="entry name" value="Tetratricopeptide repeat domain"/>
    <property type="match status" value="1"/>
</dbReference>
<dbReference type="PROSITE" id="PS50005">
    <property type="entry name" value="TPR"/>
    <property type="match status" value="1"/>
</dbReference>
<dbReference type="PANTHER" id="PTHR11006:SF60">
    <property type="entry name" value="PROTEIN ARGININE N-METHYLTRANSFERASE 9"/>
    <property type="match status" value="1"/>
</dbReference>
<evidence type="ECO:0000256" key="10">
    <source>
        <dbReference type="ARBA" id="ARBA00048612"/>
    </source>
</evidence>
<dbReference type="GO" id="GO:0005737">
    <property type="term" value="C:cytoplasm"/>
    <property type="evidence" value="ECO:0007669"/>
    <property type="project" value="UniProtKB-SubCell"/>
</dbReference>
<dbReference type="FunFam" id="2.70.160.11:FF:000011">
    <property type="entry name" value="Protein arginine N-methyltransferase 9"/>
    <property type="match status" value="1"/>
</dbReference>
<proteinExistence type="predicted"/>
<dbReference type="EMBL" id="RWIC01000995">
    <property type="protein sequence ID" value="TKC38417.1"/>
    <property type="molecule type" value="Genomic_DNA"/>
</dbReference>
<keyword evidence="8 15" id="KW-0802">TPR repeat</keyword>
<dbReference type="Pfam" id="PF03221">
    <property type="entry name" value="HTH_Tnp_Tc5"/>
    <property type="match status" value="1"/>
</dbReference>
<evidence type="ECO:0000256" key="16">
    <source>
        <dbReference type="PROSITE-ProRule" id="PRU01015"/>
    </source>
</evidence>
<name>A0A4U1EQK9_MONMO</name>
<dbReference type="InterPro" id="IPR029063">
    <property type="entry name" value="SAM-dependent_MTases_sf"/>
</dbReference>
<evidence type="ECO:0000256" key="12">
    <source>
        <dbReference type="ARBA" id="ARBA00063482"/>
    </source>
</evidence>
<keyword evidence="3" id="KW-0963">Cytoplasm</keyword>
<evidence type="ECO:0000313" key="19">
    <source>
        <dbReference type="EMBL" id="TKC38417.1"/>
    </source>
</evidence>
<dbReference type="GO" id="GO:0005634">
    <property type="term" value="C:nucleus"/>
    <property type="evidence" value="ECO:0007669"/>
    <property type="project" value="TreeGrafter"/>
</dbReference>
<dbReference type="Gene3D" id="2.70.160.11">
    <property type="entry name" value="Hnrnp arginine n-methyltransferase1"/>
    <property type="match status" value="2"/>
</dbReference>
<evidence type="ECO:0000256" key="2">
    <source>
        <dbReference type="ARBA" id="ARBA00011935"/>
    </source>
</evidence>
<evidence type="ECO:0000256" key="14">
    <source>
        <dbReference type="ARBA" id="ARBA00076152"/>
    </source>
</evidence>
<evidence type="ECO:0000256" key="8">
    <source>
        <dbReference type="ARBA" id="ARBA00022803"/>
    </source>
</evidence>
<evidence type="ECO:0000256" key="6">
    <source>
        <dbReference type="ARBA" id="ARBA00022691"/>
    </source>
</evidence>
<dbReference type="PROSITE" id="PS51678">
    <property type="entry name" value="SAM_MT_PRMT"/>
    <property type="match status" value="1"/>
</dbReference>
<dbReference type="InterPro" id="IPR009057">
    <property type="entry name" value="Homeodomain-like_sf"/>
</dbReference>
<organism evidence="19 20">
    <name type="scientific">Monodon monoceros</name>
    <name type="common">Narwhal</name>
    <name type="synonym">Ceratodon monodon</name>
    <dbReference type="NCBI Taxonomy" id="40151"/>
    <lineage>
        <taxon>Eukaryota</taxon>
        <taxon>Metazoa</taxon>
        <taxon>Chordata</taxon>
        <taxon>Craniata</taxon>
        <taxon>Vertebrata</taxon>
        <taxon>Euteleostomi</taxon>
        <taxon>Mammalia</taxon>
        <taxon>Eutheria</taxon>
        <taxon>Laurasiatheria</taxon>
        <taxon>Artiodactyla</taxon>
        <taxon>Whippomorpha</taxon>
        <taxon>Cetacea</taxon>
        <taxon>Odontoceti</taxon>
        <taxon>Monodontidae</taxon>
        <taxon>Monodon</taxon>
    </lineage>
</organism>
<comment type="subcellular location">
    <subcellularLocation>
        <location evidence="1">Cytoplasm</location>
    </subcellularLocation>
</comment>